<feature type="transmembrane region" description="Helical" evidence="2">
    <location>
        <begin position="543"/>
        <end position="566"/>
    </location>
</feature>
<gene>
    <name evidence="3" type="ORF">ElyMa_006294700</name>
</gene>
<protein>
    <recommendedName>
        <fullName evidence="5">Receptor ligand binding region domain-containing protein</fullName>
    </recommendedName>
</protein>
<evidence type="ECO:0000256" key="1">
    <source>
        <dbReference type="SAM" id="MobiDB-lite"/>
    </source>
</evidence>
<reference evidence="3 4" key="1">
    <citation type="journal article" date="2021" name="Elife">
        <title>Chloroplast acquisition without the gene transfer in kleptoplastic sea slugs, Plakobranchus ocellatus.</title>
        <authorList>
            <person name="Maeda T."/>
            <person name="Takahashi S."/>
            <person name="Yoshida T."/>
            <person name="Shimamura S."/>
            <person name="Takaki Y."/>
            <person name="Nagai Y."/>
            <person name="Toyoda A."/>
            <person name="Suzuki Y."/>
            <person name="Arimoto A."/>
            <person name="Ishii H."/>
            <person name="Satoh N."/>
            <person name="Nishiyama T."/>
            <person name="Hasebe M."/>
            <person name="Maruyama T."/>
            <person name="Minagawa J."/>
            <person name="Obokata J."/>
            <person name="Shigenobu S."/>
        </authorList>
    </citation>
    <scope>NUCLEOTIDE SEQUENCE [LARGE SCALE GENOMIC DNA]</scope>
</reference>
<name>A0AAV4HI42_9GAST</name>
<feature type="compositionally biased region" description="Polar residues" evidence="1">
    <location>
        <begin position="172"/>
        <end position="191"/>
    </location>
</feature>
<sequence>MDVEDQLTVLAAASALSMTKSHVFFAFATNPYDQSQNTVRGISSSRTLAEVFTSDPQNQNLNILESLLIIAPTFPGGSNSASTGGAGDGVGDDNLRRRKRDVQVTARTSGIDQDSDDHLLYISENLSDTARSEAIEPEDGSVDIVNNGFKPRKSISRQSNSVKDNKHKGMQPLSSLNTHIPQNDNNENKQLVSPEISAHRNSLRYIPEYHIEQDPKTAETLHEKETEKEMGTEQNSKYRDINALKVLTKRKSNRKQKLYKTSATFLENQNRFDNDTGHVVQKFRNPTVLRMQLSRDNNVDTYSDTLAQAQGQKVKQDYTERGHLSSQVKLASSKSLTPQPLLFHSEHRQDFNTLFNQVEKRSYASYHGDPKQIHLRKPSSQMDSSVSGKIYPSVSRGNLDIALSSDLHRERRAAQTYVASDTDLDSIYDNVLLICLGVYNHVNLHGAIPSPTQFLDAVVNLTLQGRLGEISVGQGHQVAYDFQVFDFDAGQGSMEGKLTYRTSGEEEWTLSQDLGIAWPDSYFPGPDECFKQVPGCNDGLSTAYIVAVVIAVLGVLTLFVIGAYFGRYANLDDKFKEFKETKMLVDVKHLQVIILQ</sequence>
<evidence type="ECO:0000256" key="2">
    <source>
        <dbReference type="SAM" id="Phobius"/>
    </source>
</evidence>
<accession>A0AAV4HI42</accession>
<feature type="region of interest" description="Disordered" evidence="1">
    <location>
        <begin position="78"/>
        <end position="110"/>
    </location>
</feature>
<comment type="caution">
    <text evidence="3">The sequence shown here is derived from an EMBL/GenBank/DDBJ whole genome shotgun (WGS) entry which is preliminary data.</text>
</comment>
<dbReference type="EMBL" id="BMAT01012657">
    <property type="protein sequence ID" value="GFR96305.1"/>
    <property type="molecule type" value="Genomic_DNA"/>
</dbReference>
<keyword evidence="2" id="KW-1133">Transmembrane helix</keyword>
<keyword evidence="4" id="KW-1185">Reference proteome</keyword>
<organism evidence="3 4">
    <name type="scientific">Elysia marginata</name>
    <dbReference type="NCBI Taxonomy" id="1093978"/>
    <lineage>
        <taxon>Eukaryota</taxon>
        <taxon>Metazoa</taxon>
        <taxon>Spiralia</taxon>
        <taxon>Lophotrochozoa</taxon>
        <taxon>Mollusca</taxon>
        <taxon>Gastropoda</taxon>
        <taxon>Heterobranchia</taxon>
        <taxon>Euthyneura</taxon>
        <taxon>Panpulmonata</taxon>
        <taxon>Sacoglossa</taxon>
        <taxon>Placobranchoidea</taxon>
        <taxon>Plakobranchidae</taxon>
        <taxon>Elysia</taxon>
    </lineage>
</organism>
<dbReference type="AlphaFoldDB" id="A0AAV4HI42"/>
<proteinExistence type="predicted"/>
<dbReference type="InterPro" id="IPR028082">
    <property type="entry name" value="Peripla_BP_I"/>
</dbReference>
<evidence type="ECO:0000313" key="3">
    <source>
        <dbReference type="EMBL" id="GFR96305.1"/>
    </source>
</evidence>
<keyword evidence="2" id="KW-0812">Transmembrane</keyword>
<dbReference type="SUPFAM" id="SSF53822">
    <property type="entry name" value="Periplasmic binding protein-like I"/>
    <property type="match status" value="1"/>
</dbReference>
<evidence type="ECO:0008006" key="5">
    <source>
        <dbReference type="Google" id="ProtNLM"/>
    </source>
</evidence>
<evidence type="ECO:0000313" key="4">
    <source>
        <dbReference type="Proteomes" id="UP000762676"/>
    </source>
</evidence>
<feature type="region of interest" description="Disordered" evidence="1">
    <location>
        <begin position="131"/>
        <end position="192"/>
    </location>
</feature>
<keyword evidence="2" id="KW-0472">Membrane</keyword>
<dbReference type="Proteomes" id="UP000762676">
    <property type="component" value="Unassembled WGS sequence"/>
</dbReference>